<evidence type="ECO:0000256" key="9">
    <source>
        <dbReference type="PROSITE-ProRule" id="PRU01240"/>
    </source>
</evidence>
<evidence type="ECO:0000259" key="10">
    <source>
        <dbReference type="Pfam" id="PF00082"/>
    </source>
</evidence>
<dbReference type="Pfam" id="PF00082">
    <property type="entry name" value="Peptidase_S8"/>
    <property type="match status" value="1"/>
</dbReference>
<feature type="active site" description="Charge relay system" evidence="9">
    <location>
        <position position="330"/>
    </location>
</feature>
<keyword evidence="7 9" id="KW-0720">Serine protease</keyword>
<feature type="active site" description="Charge relay system" evidence="9">
    <location>
        <position position="176"/>
    </location>
</feature>
<keyword evidence="8" id="KW-0106">Calcium</keyword>
<evidence type="ECO:0000256" key="3">
    <source>
        <dbReference type="ARBA" id="ARBA00011073"/>
    </source>
</evidence>
<dbReference type="Proteomes" id="UP000831787">
    <property type="component" value="Chromosome"/>
</dbReference>
<dbReference type="InterPro" id="IPR022398">
    <property type="entry name" value="Peptidase_S8_His-AS"/>
</dbReference>
<dbReference type="InterPro" id="IPR036852">
    <property type="entry name" value="Peptidase_S8/S53_dom_sf"/>
</dbReference>
<protein>
    <submittedName>
        <fullName evidence="11">S8 family serine peptidase</fullName>
    </submittedName>
</protein>
<feature type="domain" description="Peptidase S8/S53" evidence="10">
    <location>
        <begin position="135"/>
        <end position="366"/>
    </location>
</feature>
<dbReference type="InterPro" id="IPR000209">
    <property type="entry name" value="Peptidase_S8/S53_dom"/>
</dbReference>
<dbReference type="SUPFAM" id="SSF52743">
    <property type="entry name" value="Subtilisin-like"/>
    <property type="match status" value="1"/>
</dbReference>
<dbReference type="InterPro" id="IPR015500">
    <property type="entry name" value="Peptidase_S8_subtilisin-rel"/>
</dbReference>
<evidence type="ECO:0000256" key="7">
    <source>
        <dbReference type="ARBA" id="ARBA00022825"/>
    </source>
</evidence>
<keyword evidence="4" id="KW-0964">Secreted</keyword>
<evidence type="ECO:0000313" key="11">
    <source>
        <dbReference type="EMBL" id="UOQ45688.1"/>
    </source>
</evidence>
<reference evidence="11 12" key="1">
    <citation type="submission" date="2022-04" db="EMBL/GenBank/DDBJ databases">
        <title>Halobacillus sp. isolated from saltern.</title>
        <authorList>
            <person name="Won M."/>
            <person name="Lee C.-M."/>
            <person name="Woen H.-Y."/>
            <person name="Kwon S.-W."/>
        </authorList>
    </citation>
    <scope>NUCLEOTIDE SEQUENCE [LARGE SCALE GENOMIC DNA]</scope>
    <source>
        <strain evidence="11 12">SSBR10-3</strain>
    </source>
</reference>
<evidence type="ECO:0000256" key="6">
    <source>
        <dbReference type="ARBA" id="ARBA00022801"/>
    </source>
</evidence>
<evidence type="ECO:0000256" key="1">
    <source>
        <dbReference type="ARBA" id="ARBA00001913"/>
    </source>
</evidence>
<gene>
    <name evidence="11" type="ORF">MUN89_07090</name>
</gene>
<dbReference type="InterPro" id="IPR007253">
    <property type="entry name" value="Cell_wall-bd_2"/>
</dbReference>
<keyword evidence="12" id="KW-1185">Reference proteome</keyword>
<evidence type="ECO:0000256" key="4">
    <source>
        <dbReference type="ARBA" id="ARBA00022525"/>
    </source>
</evidence>
<organism evidence="11 12">
    <name type="scientific">Halobacillus salinarum</name>
    <dbReference type="NCBI Taxonomy" id="2932257"/>
    <lineage>
        <taxon>Bacteria</taxon>
        <taxon>Bacillati</taxon>
        <taxon>Bacillota</taxon>
        <taxon>Bacilli</taxon>
        <taxon>Bacillales</taxon>
        <taxon>Bacillaceae</taxon>
        <taxon>Halobacillus</taxon>
    </lineage>
</organism>
<dbReference type="PROSITE" id="PS51892">
    <property type="entry name" value="SUBTILASE"/>
    <property type="match status" value="1"/>
</dbReference>
<comment type="cofactor">
    <cofactor evidence="1">
        <name>Ca(2+)</name>
        <dbReference type="ChEBI" id="CHEBI:29108"/>
    </cofactor>
</comment>
<name>A0ABY4ENG4_9BACI</name>
<dbReference type="Gene3D" id="3.40.50.12090">
    <property type="match status" value="2"/>
</dbReference>
<comment type="similarity">
    <text evidence="3 9">Belongs to the peptidase S8 family.</text>
</comment>
<keyword evidence="5 9" id="KW-0645">Protease</keyword>
<comment type="subcellular location">
    <subcellularLocation>
        <location evidence="2">Secreted</location>
    </subcellularLocation>
</comment>
<dbReference type="Pfam" id="PF04122">
    <property type="entry name" value="CW_binding_2"/>
    <property type="match status" value="3"/>
</dbReference>
<dbReference type="EMBL" id="CP095073">
    <property type="protein sequence ID" value="UOQ45688.1"/>
    <property type="molecule type" value="Genomic_DNA"/>
</dbReference>
<keyword evidence="6 9" id="KW-0378">Hydrolase</keyword>
<evidence type="ECO:0000256" key="2">
    <source>
        <dbReference type="ARBA" id="ARBA00004613"/>
    </source>
</evidence>
<dbReference type="PRINTS" id="PR00723">
    <property type="entry name" value="SUBTILISIN"/>
</dbReference>
<evidence type="ECO:0000256" key="5">
    <source>
        <dbReference type="ARBA" id="ARBA00022670"/>
    </source>
</evidence>
<feature type="active site" description="Charge relay system" evidence="9">
    <location>
        <position position="143"/>
    </location>
</feature>
<sequence>MASSLWRRSIIVGLLCMIAMIALFSWDFPVKAQSGEKQRIIVQYKDDEDGKIEIQSNGDSKPLNKEGAYILEVPKKEASKRIAELKKEADVKYAEMDPRVYAFGEVSDDPLSGKQAHVFQDIHLADDWKLTSPANDVTVAVIDSGADLDHPDLKAHLTKGYNVLDPSKPPEDQLGHGTHIAGMVGAGTFNGIGVSSISKGAEIMPIKVLNGKEGNMSDVAQGIDYAVEHGADIINLSLGGYDISKYLQDAVQRAEDNGVLVVAAAGNDNFDKSTYPAAFSSVLSVASTITGATTRADFSNYGDYINVAAPGTDIYSTYLDGKYDYMDGTSMSTSLVTSLAASLLEKAPYLTSEQISYLIQSGADSLDSHSQLGKGRIDASDASQLIEKNKRIAGRDSVATSLEISKNGWDSLEETSYSANQQTYHGKFAVMATADRFPDSLAATPLANKLGSPILLVSHNKVTDEHIEELKRLNVEYVVLVGGEGALSAEVKDKLIKNDIETIRVAGTSRYKTSLAINKTLGLDSSKAIVVTGQNFPDAVSVAAYAENAGMPIIYVKKNQVPEEVKNYLQLADITSAQVVGGPGAISEQTVNQLGIQTSRVNGTNRYETSFQVMKHFAPNKQGVFFATGEKYNDALTGAALAGKRNEKVLLVKPDHLDKAMDSRLSYLQKLGITDYRILGGPGAISMKTAWHIDQRLNN</sequence>
<proteinExistence type="inferred from homology"/>
<dbReference type="InterPro" id="IPR050131">
    <property type="entry name" value="Peptidase_S8_subtilisin-like"/>
</dbReference>
<accession>A0ABY4ENG4</accession>
<dbReference type="PANTHER" id="PTHR43806">
    <property type="entry name" value="PEPTIDASE S8"/>
    <property type="match status" value="1"/>
</dbReference>
<dbReference type="PANTHER" id="PTHR43806:SF11">
    <property type="entry name" value="CEREVISIN-RELATED"/>
    <property type="match status" value="1"/>
</dbReference>
<dbReference type="PROSITE" id="PS00137">
    <property type="entry name" value="SUBTILASE_HIS"/>
    <property type="match status" value="1"/>
</dbReference>
<dbReference type="RefSeq" id="WP_244712506.1">
    <property type="nucleotide sequence ID" value="NZ_CP095073.1"/>
</dbReference>
<evidence type="ECO:0000256" key="8">
    <source>
        <dbReference type="ARBA" id="ARBA00022837"/>
    </source>
</evidence>
<evidence type="ECO:0000313" key="12">
    <source>
        <dbReference type="Proteomes" id="UP000831787"/>
    </source>
</evidence>
<dbReference type="Gene3D" id="3.40.50.200">
    <property type="entry name" value="Peptidase S8/S53 domain"/>
    <property type="match status" value="1"/>
</dbReference>